<comment type="caution">
    <text evidence="1">The sequence shown here is derived from an EMBL/GenBank/DDBJ whole genome shotgun (WGS) entry which is preliminary data.</text>
</comment>
<protein>
    <submittedName>
        <fullName evidence="1">Uncharacterized protein</fullName>
    </submittedName>
</protein>
<accession>A0A927MDH0</accession>
<evidence type="ECO:0000313" key="2">
    <source>
        <dbReference type="Proteomes" id="UP000649753"/>
    </source>
</evidence>
<evidence type="ECO:0000313" key="1">
    <source>
        <dbReference type="EMBL" id="MBE1492592.1"/>
    </source>
</evidence>
<keyword evidence="2" id="KW-1185">Reference proteome</keyword>
<reference evidence="1" key="1">
    <citation type="submission" date="2020-10" db="EMBL/GenBank/DDBJ databases">
        <title>Sequencing the genomes of 1000 actinobacteria strains.</title>
        <authorList>
            <person name="Klenk H.-P."/>
        </authorList>
    </citation>
    <scope>NUCLEOTIDE SEQUENCE</scope>
    <source>
        <strain evidence="1">DSM 46832</strain>
    </source>
</reference>
<dbReference type="Proteomes" id="UP000649753">
    <property type="component" value="Unassembled WGS sequence"/>
</dbReference>
<sequence length="31" mass="3066">MGLLPVGPVGAVPGLRREDIAQFAGVSVDSG</sequence>
<dbReference type="AlphaFoldDB" id="A0A927MDH0"/>
<gene>
    <name evidence="1" type="ORF">H4W31_008230</name>
</gene>
<name>A0A927MDH0_9ACTN</name>
<dbReference type="EMBL" id="JADBEB010000001">
    <property type="protein sequence ID" value="MBE1492592.1"/>
    <property type="molecule type" value="Genomic_DNA"/>
</dbReference>
<proteinExistence type="predicted"/>
<organism evidence="1 2">
    <name type="scientific">Plantactinospora soyae</name>
    <dbReference type="NCBI Taxonomy" id="1544732"/>
    <lineage>
        <taxon>Bacteria</taxon>
        <taxon>Bacillati</taxon>
        <taxon>Actinomycetota</taxon>
        <taxon>Actinomycetes</taxon>
        <taxon>Micromonosporales</taxon>
        <taxon>Micromonosporaceae</taxon>
        <taxon>Plantactinospora</taxon>
    </lineage>
</organism>